<evidence type="ECO:0000313" key="2">
    <source>
        <dbReference type="Proteomes" id="UP000017836"/>
    </source>
</evidence>
<accession>W1PE34</accession>
<dbReference type="Gramene" id="ERN06208">
    <property type="protein sequence ID" value="ERN06208"/>
    <property type="gene ID" value="AMTR_s00016p00165250"/>
</dbReference>
<organism evidence="1 2">
    <name type="scientific">Amborella trichopoda</name>
    <dbReference type="NCBI Taxonomy" id="13333"/>
    <lineage>
        <taxon>Eukaryota</taxon>
        <taxon>Viridiplantae</taxon>
        <taxon>Streptophyta</taxon>
        <taxon>Embryophyta</taxon>
        <taxon>Tracheophyta</taxon>
        <taxon>Spermatophyta</taxon>
        <taxon>Magnoliopsida</taxon>
        <taxon>Amborellales</taxon>
        <taxon>Amborellaceae</taxon>
        <taxon>Amborella</taxon>
    </lineage>
</organism>
<gene>
    <name evidence="1" type="ORF">AMTR_s00016p00165250</name>
</gene>
<evidence type="ECO:0000313" key="1">
    <source>
        <dbReference type="EMBL" id="ERN06208.1"/>
    </source>
</evidence>
<name>W1PE34_AMBTC</name>
<dbReference type="AlphaFoldDB" id="W1PE34"/>
<protein>
    <submittedName>
        <fullName evidence="1">Uncharacterized protein</fullName>
    </submittedName>
</protein>
<dbReference type="Proteomes" id="UP000017836">
    <property type="component" value="Unassembled WGS sequence"/>
</dbReference>
<dbReference type="EMBL" id="KI393908">
    <property type="protein sequence ID" value="ERN06208.1"/>
    <property type="molecule type" value="Genomic_DNA"/>
</dbReference>
<reference evidence="2" key="1">
    <citation type="journal article" date="2013" name="Science">
        <title>The Amborella genome and the evolution of flowering plants.</title>
        <authorList>
            <consortium name="Amborella Genome Project"/>
        </authorList>
    </citation>
    <scope>NUCLEOTIDE SEQUENCE [LARGE SCALE GENOMIC DNA]</scope>
</reference>
<keyword evidence="2" id="KW-1185">Reference proteome</keyword>
<proteinExistence type="predicted"/>
<sequence>MKIQPCKRVVKKYIDPEAKPTFDPMMVDPLAVIPVLESKDEEEILAFLAPEAQVESLDGLEDNFNEAMVENMGLDYLEEVPLAVILEDIRSKKVAAENMDRMKEKVVLEVVEAEVNTKHKDVIITPENMPNRLGSKRAKGKQSVPAILASRGSRVVIN</sequence>
<dbReference type="HOGENOM" id="CLU_1789450_0_0_1"/>